<proteinExistence type="predicted"/>
<organism evidence="2 3">
    <name type="scientific">Paenibacillus plantiphilus</name>
    <dbReference type="NCBI Taxonomy" id="2905650"/>
    <lineage>
        <taxon>Bacteria</taxon>
        <taxon>Bacillati</taxon>
        <taxon>Bacillota</taxon>
        <taxon>Bacilli</taxon>
        <taxon>Bacillales</taxon>
        <taxon>Paenibacillaceae</taxon>
        <taxon>Paenibacillus</taxon>
    </lineage>
</organism>
<dbReference type="Proteomes" id="UP000838686">
    <property type="component" value="Unassembled WGS sequence"/>
</dbReference>
<name>A0ABN8G6F7_9BACL</name>
<evidence type="ECO:0000313" key="3">
    <source>
        <dbReference type="Proteomes" id="UP000838686"/>
    </source>
</evidence>
<feature type="transmembrane region" description="Helical" evidence="1">
    <location>
        <begin position="12"/>
        <end position="35"/>
    </location>
</feature>
<feature type="transmembrane region" description="Helical" evidence="1">
    <location>
        <begin position="194"/>
        <end position="212"/>
    </location>
</feature>
<evidence type="ECO:0008006" key="4">
    <source>
        <dbReference type="Google" id="ProtNLM"/>
    </source>
</evidence>
<dbReference type="EMBL" id="CAKMMF010000006">
    <property type="protein sequence ID" value="CAH1200666.1"/>
    <property type="molecule type" value="Genomic_DNA"/>
</dbReference>
<feature type="transmembrane region" description="Helical" evidence="1">
    <location>
        <begin position="86"/>
        <end position="109"/>
    </location>
</feature>
<feature type="transmembrane region" description="Helical" evidence="1">
    <location>
        <begin position="55"/>
        <end position="74"/>
    </location>
</feature>
<comment type="caution">
    <text evidence="2">The sequence shown here is derived from an EMBL/GenBank/DDBJ whole genome shotgun (WGS) entry which is preliminary data.</text>
</comment>
<keyword evidence="1" id="KW-0812">Transmembrane</keyword>
<dbReference type="Pfam" id="PF14329">
    <property type="entry name" value="DUF4386"/>
    <property type="match status" value="1"/>
</dbReference>
<dbReference type="InterPro" id="IPR025495">
    <property type="entry name" value="DUF4386"/>
</dbReference>
<dbReference type="RefSeq" id="WP_236339867.1">
    <property type="nucleotide sequence ID" value="NZ_CAKMMF010000006.1"/>
</dbReference>
<evidence type="ECO:0000256" key="1">
    <source>
        <dbReference type="SAM" id="Phobius"/>
    </source>
</evidence>
<feature type="transmembrane region" description="Helical" evidence="1">
    <location>
        <begin position="129"/>
        <end position="157"/>
    </location>
</feature>
<accession>A0ABN8G6F7</accession>
<protein>
    <recommendedName>
        <fullName evidence="4">DUF4386 family protein</fullName>
    </recommendedName>
</protein>
<keyword evidence="1" id="KW-0472">Membrane</keyword>
<reference evidence="2" key="1">
    <citation type="submission" date="2022-01" db="EMBL/GenBank/DDBJ databases">
        <authorList>
            <person name="Criscuolo A."/>
        </authorList>
    </citation>
    <scope>NUCLEOTIDE SEQUENCE</scope>
    <source>
        <strain evidence="2">CIP111893</strain>
    </source>
</reference>
<sequence length="217" mass="23359">MNNFKKIGGYAALIEAATFIVGFVLMFTLLLPSGYLENDPAQSVAFLVENMTLMYVWNLIIYIIFGIFLVVLSLALNERLKSGAPVLAQIATVFGFIWAGLVIASGMVANVGFGIVVDLYKNNPAQAEALWLAIRSVEFGLGGGNEIVGGLWVLLVSSAALRIREFPRVLNYLGVVSGVAGLLTVISVLSMLGAIFGIGLIVWLIWIGLFMLRNSKA</sequence>
<evidence type="ECO:0000313" key="2">
    <source>
        <dbReference type="EMBL" id="CAH1200666.1"/>
    </source>
</evidence>
<keyword evidence="1" id="KW-1133">Transmembrane helix</keyword>
<gene>
    <name evidence="2" type="ORF">PAECIP111893_01525</name>
</gene>
<feature type="transmembrane region" description="Helical" evidence="1">
    <location>
        <begin position="169"/>
        <end position="188"/>
    </location>
</feature>
<keyword evidence="3" id="KW-1185">Reference proteome</keyword>